<name>A0ABQ0E3S0_9PORP</name>
<feature type="signal peptide" evidence="6">
    <location>
        <begin position="1"/>
        <end position="26"/>
    </location>
</feature>
<evidence type="ECO:0000313" key="8">
    <source>
        <dbReference type="Proteomes" id="UP001628220"/>
    </source>
</evidence>
<accession>A0ABQ0E3S0</accession>
<evidence type="ECO:0000313" key="7">
    <source>
        <dbReference type="EMBL" id="GAB1252353.1"/>
    </source>
</evidence>
<evidence type="ECO:0000256" key="4">
    <source>
        <dbReference type="ARBA" id="ARBA00023139"/>
    </source>
</evidence>
<comment type="caution">
    <text evidence="7">The sequence shown here is derived from an EMBL/GenBank/DDBJ whole genome shotgun (WGS) entry which is preliminary data.</text>
</comment>
<keyword evidence="5" id="KW-0449">Lipoprotein</keyword>
<keyword evidence="8" id="KW-1185">Reference proteome</keyword>
<evidence type="ECO:0000256" key="5">
    <source>
        <dbReference type="ARBA" id="ARBA00023288"/>
    </source>
</evidence>
<evidence type="ECO:0000256" key="2">
    <source>
        <dbReference type="ARBA" id="ARBA00022729"/>
    </source>
</evidence>
<keyword evidence="2 6" id="KW-0732">Signal</keyword>
<evidence type="ECO:0000256" key="1">
    <source>
        <dbReference type="ARBA" id="ARBA00022475"/>
    </source>
</evidence>
<dbReference type="Proteomes" id="UP001628220">
    <property type="component" value="Unassembled WGS sequence"/>
</dbReference>
<gene>
    <name evidence="7" type="ORF">Tsumi_14590</name>
</gene>
<feature type="chain" id="PRO_5046022194" description="Curli production assembly/transport component CsgG" evidence="6">
    <location>
        <begin position="27"/>
        <end position="301"/>
    </location>
</feature>
<dbReference type="PANTHER" id="PTHR41164:SF1">
    <property type="entry name" value="CURLI PRODUCTION ASSEMBLY_TRANSPORT COMPONENT CSGG"/>
    <property type="match status" value="1"/>
</dbReference>
<evidence type="ECO:0000256" key="6">
    <source>
        <dbReference type="SAM" id="SignalP"/>
    </source>
</evidence>
<keyword evidence="3" id="KW-0472">Membrane</keyword>
<reference evidence="7 8" key="1">
    <citation type="journal article" date="2025" name="Int. J. Syst. Evol. Microbiol.">
        <title>Desulfovibrio falkowii sp. nov., Porphyromonas miyakawae sp. nov., Mediterraneibacter flintii sp. nov. and Owariibacterium komagatae gen. nov., sp. nov., isolated from human faeces.</title>
        <authorList>
            <person name="Hamaguchi T."/>
            <person name="Ohara M."/>
            <person name="Hisatomi A."/>
            <person name="Sekiguchi K."/>
            <person name="Takeda J.I."/>
            <person name="Ueyama J."/>
            <person name="Ito M."/>
            <person name="Nishiwaki H."/>
            <person name="Ogi T."/>
            <person name="Hirayama M."/>
            <person name="Ohkuma M."/>
            <person name="Sakamoto M."/>
            <person name="Ohno K."/>
        </authorList>
    </citation>
    <scope>NUCLEOTIDE SEQUENCE [LARGE SCALE GENOMIC DNA]</scope>
    <source>
        <strain evidence="7 8">13CB11C</strain>
    </source>
</reference>
<dbReference type="InterPro" id="IPR005534">
    <property type="entry name" value="Curli_assmbl/transp-comp_CsgG"/>
</dbReference>
<dbReference type="EMBL" id="BAAFSF010000004">
    <property type="protein sequence ID" value="GAB1252353.1"/>
    <property type="molecule type" value="Genomic_DNA"/>
</dbReference>
<sequence length="301" mass="32473">MRKGIWEALPLLVAVCCFCTSFTAEAQNAPSGRALKWKVAIGRFSNETQYGKGIFYDRENDPMAKQALDILSAKLAASGKFILLERSDADKLASEVEEGQQSERIAADYVILGSITEFGRKTTGKSDLFSASKTQTVEAAVSLRLVDAKSSMVIYSEEGKGYAELTSKTTLGFGGKSGYDATLSDKAISSAMDQLVENVINKCSDRPWRTYIISSDADGIFIAGGASQGLKVGDKFDVFIRGKRVKNPQTGTMMDLPGKKCASIVIDALFGDNVYNEGAVVSLVEGALPEDINSCYIEEIK</sequence>
<dbReference type="PANTHER" id="PTHR41164">
    <property type="entry name" value="CURLI PRODUCTION ASSEMBLY/TRANSPORT COMPONENT CSGG"/>
    <property type="match status" value="1"/>
</dbReference>
<evidence type="ECO:0000256" key="3">
    <source>
        <dbReference type="ARBA" id="ARBA00023136"/>
    </source>
</evidence>
<keyword evidence="1" id="KW-1003">Cell membrane</keyword>
<organism evidence="7 8">
    <name type="scientific">Porphyromonas miyakawae</name>
    <dbReference type="NCBI Taxonomy" id="3137470"/>
    <lineage>
        <taxon>Bacteria</taxon>
        <taxon>Pseudomonadati</taxon>
        <taxon>Bacteroidota</taxon>
        <taxon>Bacteroidia</taxon>
        <taxon>Bacteroidales</taxon>
        <taxon>Porphyromonadaceae</taxon>
        <taxon>Porphyromonas</taxon>
    </lineage>
</organism>
<dbReference type="RefSeq" id="WP_411916110.1">
    <property type="nucleotide sequence ID" value="NZ_BAAFSF010000004.1"/>
</dbReference>
<dbReference type="Pfam" id="PF03783">
    <property type="entry name" value="CsgG"/>
    <property type="match status" value="1"/>
</dbReference>
<keyword evidence="4" id="KW-0564">Palmitate</keyword>
<protein>
    <recommendedName>
        <fullName evidence="9">Curli production assembly/transport component CsgG</fullName>
    </recommendedName>
</protein>
<evidence type="ECO:0008006" key="9">
    <source>
        <dbReference type="Google" id="ProtNLM"/>
    </source>
</evidence>
<dbReference type="Gene3D" id="3.40.50.10610">
    <property type="entry name" value="ABC-type transport auxiliary lipoprotein component"/>
    <property type="match status" value="1"/>
</dbReference>
<proteinExistence type="predicted"/>